<dbReference type="Gene3D" id="1.10.10.10">
    <property type="entry name" value="Winged helix-like DNA-binding domain superfamily/Winged helix DNA-binding domain"/>
    <property type="match status" value="1"/>
</dbReference>
<dbReference type="GO" id="GO:0003700">
    <property type="term" value="F:DNA-binding transcription factor activity"/>
    <property type="evidence" value="ECO:0007669"/>
    <property type="project" value="InterPro"/>
</dbReference>
<comment type="similarity">
    <text evidence="1">Belongs to the LysR transcriptional regulatory family.</text>
</comment>
<organism evidence="6 8">
    <name type="scientific">Archangium gephyra</name>
    <dbReference type="NCBI Taxonomy" id="48"/>
    <lineage>
        <taxon>Bacteria</taxon>
        <taxon>Pseudomonadati</taxon>
        <taxon>Myxococcota</taxon>
        <taxon>Myxococcia</taxon>
        <taxon>Myxococcales</taxon>
        <taxon>Cystobacterineae</taxon>
        <taxon>Archangiaceae</taxon>
        <taxon>Archangium</taxon>
    </lineage>
</organism>
<evidence type="ECO:0000313" key="6">
    <source>
        <dbReference type="EMBL" id="AKJ04816.1"/>
    </source>
</evidence>
<dbReference type="InterPro" id="IPR005119">
    <property type="entry name" value="LysR_subst-bd"/>
</dbReference>
<dbReference type="PRINTS" id="PR00039">
    <property type="entry name" value="HTHLYSR"/>
</dbReference>
<dbReference type="InterPro" id="IPR058163">
    <property type="entry name" value="LysR-type_TF_proteobact-type"/>
</dbReference>
<name>A0AAC8THQ6_9BACT</name>
<dbReference type="InterPro" id="IPR036390">
    <property type="entry name" value="WH_DNA-bd_sf"/>
</dbReference>
<keyword evidence="2" id="KW-0805">Transcription regulation</keyword>
<dbReference type="SUPFAM" id="SSF53850">
    <property type="entry name" value="Periplasmic binding protein-like II"/>
    <property type="match status" value="1"/>
</dbReference>
<dbReference type="EMBL" id="CP011509">
    <property type="protein sequence ID" value="AKJ04816.1"/>
    <property type="molecule type" value="Genomic_DNA"/>
</dbReference>
<dbReference type="Proteomes" id="UP000256345">
    <property type="component" value="Unassembled WGS sequence"/>
</dbReference>
<keyword evidence="4" id="KW-0804">Transcription</keyword>
<accession>A0AAC8THQ6</accession>
<reference evidence="6 8" key="1">
    <citation type="submission" date="2015-05" db="EMBL/GenBank/DDBJ databases">
        <title>Genome assembly of Archangium gephyra DSM 2261.</title>
        <authorList>
            <person name="Sharma G."/>
            <person name="Subramanian S."/>
        </authorList>
    </citation>
    <scope>NUCLEOTIDE SEQUENCE [LARGE SCALE GENOMIC DNA]</scope>
    <source>
        <strain evidence="6 8">DSM 2261</strain>
    </source>
</reference>
<evidence type="ECO:0000313" key="7">
    <source>
        <dbReference type="EMBL" id="REG37136.1"/>
    </source>
</evidence>
<dbReference type="RefSeq" id="WP_047858519.1">
    <property type="nucleotide sequence ID" value="NZ_CP011509.1"/>
</dbReference>
<dbReference type="PROSITE" id="PS50931">
    <property type="entry name" value="HTH_LYSR"/>
    <property type="match status" value="1"/>
</dbReference>
<dbReference type="InterPro" id="IPR036388">
    <property type="entry name" value="WH-like_DNA-bd_sf"/>
</dbReference>
<evidence type="ECO:0000256" key="3">
    <source>
        <dbReference type="ARBA" id="ARBA00023125"/>
    </source>
</evidence>
<evidence type="ECO:0000256" key="4">
    <source>
        <dbReference type="ARBA" id="ARBA00023163"/>
    </source>
</evidence>
<dbReference type="KEGG" id="age:AA314_06442"/>
<keyword evidence="3 7" id="KW-0238">DNA-binding</keyword>
<dbReference type="PANTHER" id="PTHR30537">
    <property type="entry name" value="HTH-TYPE TRANSCRIPTIONAL REGULATOR"/>
    <property type="match status" value="1"/>
</dbReference>
<evidence type="ECO:0000256" key="1">
    <source>
        <dbReference type="ARBA" id="ARBA00009437"/>
    </source>
</evidence>
<dbReference type="Gene3D" id="3.40.190.290">
    <property type="match status" value="1"/>
</dbReference>
<gene>
    <name evidence="6" type="ORF">AA314_06442</name>
    <name evidence="7" type="ORF">ATI61_101114</name>
</gene>
<protein>
    <submittedName>
        <fullName evidence="7">DNA-binding transcriptional LysR family regulator</fullName>
    </submittedName>
    <submittedName>
        <fullName evidence="6">Transcriptional regulator lysR family</fullName>
    </submittedName>
</protein>
<reference evidence="7 9" key="2">
    <citation type="submission" date="2018-08" db="EMBL/GenBank/DDBJ databases">
        <title>Genomic Encyclopedia of Archaeal and Bacterial Type Strains, Phase II (KMG-II): from individual species to whole genera.</title>
        <authorList>
            <person name="Goeker M."/>
        </authorList>
    </citation>
    <scope>NUCLEOTIDE SEQUENCE [LARGE SCALE GENOMIC DNA]</scope>
    <source>
        <strain evidence="7 9">DSM 2261</strain>
    </source>
</reference>
<dbReference type="GO" id="GO:0006351">
    <property type="term" value="P:DNA-templated transcription"/>
    <property type="evidence" value="ECO:0007669"/>
    <property type="project" value="TreeGrafter"/>
</dbReference>
<dbReference type="Pfam" id="PF03466">
    <property type="entry name" value="LysR_substrate"/>
    <property type="match status" value="1"/>
</dbReference>
<feature type="domain" description="HTH lysR-type" evidence="5">
    <location>
        <begin position="6"/>
        <end position="63"/>
    </location>
</feature>
<dbReference type="AlphaFoldDB" id="A0AAC8THQ6"/>
<dbReference type="PANTHER" id="PTHR30537:SF3">
    <property type="entry name" value="TRANSCRIPTIONAL REGULATORY PROTEIN"/>
    <property type="match status" value="1"/>
</dbReference>
<dbReference type="Pfam" id="PF00126">
    <property type="entry name" value="HTH_1"/>
    <property type="match status" value="1"/>
</dbReference>
<dbReference type="GO" id="GO:0043565">
    <property type="term" value="F:sequence-specific DNA binding"/>
    <property type="evidence" value="ECO:0007669"/>
    <property type="project" value="TreeGrafter"/>
</dbReference>
<dbReference type="SUPFAM" id="SSF46785">
    <property type="entry name" value="Winged helix' DNA-binding domain"/>
    <property type="match status" value="1"/>
</dbReference>
<dbReference type="EMBL" id="QUMU01000001">
    <property type="protein sequence ID" value="REG37136.1"/>
    <property type="molecule type" value="Genomic_DNA"/>
</dbReference>
<keyword evidence="9" id="KW-1185">Reference proteome</keyword>
<proteinExistence type="inferred from homology"/>
<evidence type="ECO:0000256" key="2">
    <source>
        <dbReference type="ARBA" id="ARBA00023015"/>
    </source>
</evidence>
<evidence type="ECO:0000313" key="8">
    <source>
        <dbReference type="Proteomes" id="UP000035579"/>
    </source>
</evidence>
<dbReference type="Proteomes" id="UP000035579">
    <property type="component" value="Chromosome"/>
</dbReference>
<dbReference type="InterPro" id="IPR000847">
    <property type="entry name" value="LysR_HTH_N"/>
</dbReference>
<sequence>MSHAEPSWDLYRTFLAVLQEGSLSGGARALGLTQPTIGRHIEALEQAIGFQLFTRSPQGLAATEAALELRPYAEALSSTAASLLRAASGQGSAVKGTVRVSASEVVGVEVLPPILAALRERYPELVIELALSNAVENLLRRDADIAVRMVEPGQEALVVKRLGAITVGLHAHRRYLARRGTPKRFEDLATHSVIGFDRETPAIRSMLKRIPKFDVSRFALRTDSDLAQLAAIRAGFGIGTCQVALAERDRDLVRVLPDAFELKLGTWLAMHENLRSTPRCRIVFDALAAGLAGHVDP</sequence>
<evidence type="ECO:0000313" key="9">
    <source>
        <dbReference type="Proteomes" id="UP000256345"/>
    </source>
</evidence>
<evidence type="ECO:0000259" key="5">
    <source>
        <dbReference type="PROSITE" id="PS50931"/>
    </source>
</evidence>